<dbReference type="InParanoid" id="G0ND06"/>
<reference evidence="3" key="1">
    <citation type="submission" date="2011-07" db="EMBL/GenBank/DDBJ databases">
        <authorList>
            <consortium name="Caenorhabditis brenneri Sequencing and Analysis Consortium"/>
            <person name="Wilson R.K."/>
        </authorList>
    </citation>
    <scope>NUCLEOTIDE SEQUENCE [LARGE SCALE GENOMIC DNA]</scope>
    <source>
        <strain evidence="3">PB2801</strain>
    </source>
</reference>
<dbReference type="EMBL" id="GL379865">
    <property type="protein sequence ID" value="EGT57806.1"/>
    <property type="molecule type" value="Genomic_DNA"/>
</dbReference>
<dbReference type="Proteomes" id="UP000008068">
    <property type="component" value="Unassembled WGS sequence"/>
</dbReference>
<evidence type="ECO:0000313" key="2">
    <source>
        <dbReference type="EMBL" id="EGT57806.1"/>
    </source>
</evidence>
<feature type="region of interest" description="Disordered" evidence="1">
    <location>
        <begin position="1"/>
        <end position="31"/>
    </location>
</feature>
<dbReference type="HOGENOM" id="CLU_847930_0_0_1"/>
<gene>
    <name evidence="2" type="ORF">CAEBREN_17845</name>
</gene>
<dbReference type="AlphaFoldDB" id="G0ND06"/>
<evidence type="ECO:0000313" key="3">
    <source>
        <dbReference type="Proteomes" id="UP000008068"/>
    </source>
</evidence>
<protein>
    <submittedName>
        <fullName evidence="2">Uncharacterized protein</fullName>
    </submittedName>
</protein>
<feature type="compositionally biased region" description="Basic and acidic residues" evidence="1">
    <location>
        <begin position="1"/>
        <end position="26"/>
    </location>
</feature>
<sequence length="328" mass="38632">MGDRNPRKEREREREREREGGREREKERKKRIENKVWEKNSPETEYTNRFGLHTPHLIILKKKKKKKKTLTLANHFFFRMEDEILLDYEESDNEDTSDNVRIDEEELLRVAPQEPAPQIPQNPSIFRFSVLNLAQIFHATDRLKKLFQIGMPPKLFHIHHKAICPVNTIQIGTENILMAAQPRSSRAKWHRSILIWQNYDETTQPKEKFDSDTFVLYMCFDCRLSSRKLEVIHVDGNTDKLHFSLTNKKNVKIYSKNRLFHQKTHDFTGVATMTHDSFPFHSFDLAITNFGPDHQKCNAIIISKMGNAITVVPFKKQSQLEEPILTPI</sequence>
<organism evidence="3">
    <name type="scientific">Caenorhabditis brenneri</name>
    <name type="common">Nematode worm</name>
    <dbReference type="NCBI Taxonomy" id="135651"/>
    <lineage>
        <taxon>Eukaryota</taxon>
        <taxon>Metazoa</taxon>
        <taxon>Ecdysozoa</taxon>
        <taxon>Nematoda</taxon>
        <taxon>Chromadorea</taxon>
        <taxon>Rhabditida</taxon>
        <taxon>Rhabditina</taxon>
        <taxon>Rhabditomorpha</taxon>
        <taxon>Rhabditoidea</taxon>
        <taxon>Rhabditidae</taxon>
        <taxon>Peloderinae</taxon>
        <taxon>Caenorhabditis</taxon>
    </lineage>
</organism>
<evidence type="ECO:0000256" key="1">
    <source>
        <dbReference type="SAM" id="MobiDB-lite"/>
    </source>
</evidence>
<accession>G0ND06</accession>
<name>G0ND06_CAEBE</name>
<keyword evidence="3" id="KW-1185">Reference proteome</keyword>
<proteinExistence type="predicted"/>